<protein>
    <submittedName>
        <fullName evidence="1">Uncharacterized protein</fullName>
    </submittedName>
</protein>
<proteinExistence type="predicted"/>
<dbReference type="EnsemblMetazoa" id="AQUA015307-RA">
    <property type="protein sequence ID" value="AQUA015307-PA"/>
    <property type="gene ID" value="AQUA015307"/>
</dbReference>
<evidence type="ECO:0000313" key="2">
    <source>
        <dbReference type="Proteomes" id="UP000076407"/>
    </source>
</evidence>
<reference evidence="1" key="1">
    <citation type="submission" date="2020-05" db="UniProtKB">
        <authorList>
            <consortium name="EnsemblMetazoa"/>
        </authorList>
    </citation>
    <scope>IDENTIFICATION</scope>
    <source>
        <strain evidence="1">SANGQUA</strain>
    </source>
</reference>
<name>A0A182XU26_ANOQN</name>
<keyword evidence="2" id="KW-1185">Reference proteome</keyword>
<organism evidence="1 2">
    <name type="scientific">Anopheles quadriannulatus</name>
    <name type="common">Mosquito</name>
    <dbReference type="NCBI Taxonomy" id="34691"/>
    <lineage>
        <taxon>Eukaryota</taxon>
        <taxon>Metazoa</taxon>
        <taxon>Ecdysozoa</taxon>
        <taxon>Arthropoda</taxon>
        <taxon>Hexapoda</taxon>
        <taxon>Insecta</taxon>
        <taxon>Pterygota</taxon>
        <taxon>Neoptera</taxon>
        <taxon>Endopterygota</taxon>
        <taxon>Diptera</taxon>
        <taxon>Nematocera</taxon>
        <taxon>Culicoidea</taxon>
        <taxon>Culicidae</taxon>
        <taxon>Anophelinae</taxon>
        <taxon>Anopheles</taxon>
    </lineage>
</organism>
<sequence>MLVRTTSNDPFLNH</sequence>
<evidence type="ECO:0000313" key="1">
    <source>
        <dbReference type="EnsemblMetazoa" id="AQUA015307-PA"/>
    </source>
</evidence>
<accession>A0A182XU26</accession>
<dbReference type="Proteomes" id="UP000076407">
    <property type="component" value="Unassembled WGS sequence"/>
</dbReference>